<dbReference type="InterPro" id="IPR014751">
    <property type="entry name" value="XRCC4-like_C"/>
</dbReference>
<dbReference type="AlphaFoldDB" id="A0A8B7NZ63"/>
<dbReference type="GO" id="GO:0006310">
    <property type="term" value="P:DNA recombination"/>
    <property type="evidence" value="ECO:0007669"/>
    <property type="project" value="InterPro"/>
</dbReference>
<dbReference type="KEGG" id="hazt:108675555"/>
<dbReference type="Proteomes" id="UP000694843">
    <property type="component" value="Unplaced"/>
</dbReference>
<dbReference type="Gene3D" id="1.20.5.370">
    <property type="match status" value="1"/>
</dbReference>
<dbReference type="GO" id="GO:0006303">
    <property type="term" value="P:double-strand break repair via nonhomologous end joining"/>
    <property type="evidence" value="ECO:0007669"/>
    <property type="project" value="TreeGrafter"/>
</dbReference>
<organism evidence="3 4">
    <name type="scientific">Hyalella azteca</name>
    <name type="common">Amphipod</name>
    <dbReference type="NCBI Taxonomy" id="294128"/>
    <lineage>
        <taxon>Eukaryota</taxon>
        <taxon>Metazoa</taxon>
        <taxon>Ecdysozoa</taxon>
        <taxon>Arthropoda</taxon>
        <taxon>Crustacea</taxon>
        <taxon>Multicrustacea</taxon>
        <taxon>Malacostraca</taxon>
        <taxon>Eumalacostraca</taxon>
        <taxon>Peracarida</taxon>
        <taxon>Amphipoda</taxon>
        <taxon>Senticaudata</taxon>
        <taxon>Talitrida</taxon>
        <taxon>Talitroidea</taxon>
        <taxon>Hyalellidae</taxon>
        <taxon>Hyalella</taxon>
    </lineage>
</organism>
<feature type="region of interest" description="Disordered" evidence="1">
    <location>
        <begin position="462"/>
        <end position="528"/>
    </location>
</feature>
<reference evidence="4" key="1">
    <citation type="submission" date="2025-08" db="UniProtKB">
        <authorList>
            <consortium name="RefSeq"/>
        </authorList>
    </citation>
    <scope>IDENTIFICATION</scope>
    <source>
        <tissue evidence="4">Whole organism</tissue>
    </source>
</reference>
<dbReference type="RefSeq" id="XP_018019063.1">
    <property type="nucleotide sequence ID" value="XM_018163574.1"/>
</dbReference>
<evidence type="ECO:0000313" key="3">
    <source>
        <dbReference type="Proteomes" id="UP000694843"/>
    </source>
</evidence>
<protein>
    <submittedName>
        <fullName evidence="4">Uncharacterized protein LOC108675555 isoform X1</fullName>
    </submittedName>
</protein>
<accession>A0A8B7NZ63</accession>
<dbReference type="GO" id="GO:0032807">
    <property type="term" value="C:DNA ligase IV complex"/>
    <property type="evidence" value="ECO:0007669"/>
    <property type="project" value="TreeGrafter"/>
</dbReference>
<proteinExistence type="predicted"/>
<dbReference type="PANTHER" id="PTHR28559:SF1">
    <property type="entry name" value="DNA REPAIR PROTEIN XRCC4"/>
    <property type="match status" value="1"/>
</dbReference>
<dbReference type="GO" id="GO:0010165">
    <property type="term" value="P:response to X-ray"/>
    <property type="evidence" value="ECO:0007669"/>
    <property type="project" value="TreeGrafter"/>
</dbReference>
<evidence type="ECO:0000259" key="2">
    <source>
        <dbReference type="Pfam" id="PF21924"/>
    </source>
</evidence>
<feature type="compositionally biased region" description="Polar residues" evidence="1">
    <location>
        <begin position="221"/>
        <end position="236"/>
    </location>
</feature>
<feature type="region of interest" description="Disordered" evidence="1">
    <location>
        <begin position="267"/>
        <end position="319"/>
    </location>
</feature>
<sequence>MVLSHIRNKTACDKNNEEIFILTDKTSDDFKITLVLQDKAYTSKVSKTCAFVKTWSQRLEVSPEVYLEQLLTALQKQNGCSSHLMKTKINATDDNDVGREHIFEVEKNFMIWKKYFPEKQVHGKRGVIPIQEAEYSTAVWLVLQEALKNHLEAQLQNEILQETNNRLEEELKKALTLTDESVRAKEEFKSQNYAKFCALLNTKKAKIRQLEEALSAARGTPGSSGVSVPEASTSGAGNRAKLQPNIQASSRGELTEAAACITGISDDGFDSDTDVDEPQCDTDEENDAMRKRSAEKRKIVHHASDGDLSDGGNHCTPEERHKKTAMNDFQDDLFNSSVEGTSLALLSNIKPRVTDAPKVSNARITRQAFCKTFSGTAMSKGLSSCIASADENHDVEDSPASVVANILAKNVMLRRARGIEMPRREDDYDLLVQKDSRHALANASDILDDRLSWALCIGQEGGRKASSPEDFHSSGTNAALDDHVKSNDNIQIHDERTNGEESSSGLKKFPVLPSEGLQSSSKERAVDKREEKVAPEFSVCSEVYEYECDTELSAEEPATDESVVILDESRDTKVTRIVCQLMPLKENSHLRSDQKISSFQDCRNAGNQANKISNQSHNFNLFMDAESSGQTIKNLDNHTSQASNLYTSNEEAVEPERITACKKFSARTEPQFALEVEQLWQSPTAEPPFLLQAEQVRQSPAANNHVGVTCYDEVASSSNKRECDQASCARKKTRVVESDLVKHKFRSGSVIEEIFM</sequence>
<dbReference type="OrthoDB" id="6376853at2759"/>
<feature type="domain" description="XRCC4 coiled-coil" evidence="2">
    <location>
        <begin position="142"/>
        <end position="210"/>
    </location>
</feature>
<evidence type="ECO:0000256" key="1">
    <source>
        <dbReference type="SAM" id="MobiDB-lite"/>
    </source>
</evidence>
<dbReference type="Pfam" id="PF21924">
    <property type="entry name" value="XRCC4_CC"/>
    <property type="match status" value="1"/>
</dbReference>
<dbReference type="InterPro" id="IPR053962">
    <property type="entry name" value="XRCC4_CC"/>
</dbReference>
<dbReference type="GO" id="GO:0005958">
    <property type="term" value="C:DNA-dependent protein kinase-DNA ligase 4 complex"/>
    <property type="evidence" value="ECO:0007669"/>
    <property type="project" value="TreeGrafter"/>
</dbReference>
<feature type="region of interest" description="Disordered" evidence="1">
    <location>
        <begin position="215"/>
        <end position="241"/>
    </location>
</feature>
<feature type="compositionally biased region" description="Basic and acidic residues" evidence="1">
    <location>
        <begin position="480"/>
        <end position="499"/>
    </location>
</feature>
<feature type="compositionally biased region" description="Basic and acidic residues" evidence="1">
    <location>
        <begin position="462"/>
        <end position="472"/>
    </location>
</feature>
<dbReference type="PANTHER" id="PTHR28559">
    <property type="entry name" value="DNA REPAIR PROTEIN XRCC4"/>
    <property type="match status" value="1"/>
</dbReference>
<gene>
    <name evidence="4" type="primary">LOC108675555</name>
</gene>
<dbReference type="GO" id="GO:0003677">
    <property type="term" value="F:DNA binding"/>
    <property type="evidence" value="ECO:0007669"/>
    <property type="project" value="InterPro"/>
</dbReference>
<feature type="compositionally biased region" description="Acidic residues" evidence="1">
    <location>
        <begin position="267"/>
        <end position="286"/>
    </location>
</feature>
<keyword evidence="3" id="KW-1185">Reference proteome</keyword>
<name>A0A8B7NZ63_HYAAZ</name>
<dbReference type="SUPFAM" id="SSF58022">
    <property type="entry name" value="XRCC4, C-terminal oligomerization domain"/>
    <property type="match status" value="1"/>
</dbReference>
<dbReference type="GeneID" id="108675555"/>
<evidence type="ECO:0000313" key="4">
    <source>
        <dbReference type="RefSeq" id="XP_018019063.1"/>
    </source>
</evidence>
<dbReference type="InterPro" id="IPR010585">
    <property type="entry name" value="DNA_repair_prot_XRCC4"/>
</dbReference>